<sequence length="123" mass="14314">MPVIEEELTVGIREVETGRVRIRTVTHETERVIDQALASLDVDVERIPIGREIQVAPEVRDDGETMVIPVVEERLVVEKRLFLREEIHVRRRRTETRFQQTVTLRSQDVVVERDDDAASERSD</sequence>
<comment type="caution">
    <text evidence="2">The sequence shown here is derived from an EMBL/GenBank/DDBJ whole genome shotgun (WGS) entry which is preliminary data.</text>
</comment>
<evidence type="ECO:0000259" key="1">
    <source>
        <dbReference type="Pfam" id="PF09557"/>
    </source>
</evidence>
<dbReference type="Proteomes" id="UP000019486">
    <property type="component" value="Unassembled WGS sequence"/>
</dbReference>
<accession>W9H1A1</accession>
<dbReference type="STRING" id="1385369.N825_04900"/>
<dbReference type="Pfam" id="PF09557">
    <property type="entry name" value="DUF2382"/>
    <property type="match status" value="1"/>
</dbReference>
<protein>
    <recommendedName>
        <fullName evidence="1">DUF2382 domain-containing protein</fullName>
    </recommendedName>
</protein>
<dbReference type="EMBL" id="AVFL01000010">
    <property type="protein sequence ID" value="EWY39839.1"/>
    <property type="molecule type" value="Genomic_DNA"/>
</dbReference>
<reference evidence="2 3" key="1">
    <citation type="submission" date="2013-08" db="EMBL/GenBank/DDBJ databases">
        <title>The genome sequence of Skermanella stibiiresistens.</title>
        <authorList>
            <person name="Zhu W."/>
            <person name="Wang G."/>
        </authorList>
    </citation>
    <scope>NUCLEOTIDE SEQUENCE [LARGE SCALE GENOMIC DNA]</scope>
    <source>
        <strain evidence="2 3">SB22</strain>
    </source>
</reference>
<feature type="domain" description="DUF2382" evidence="1">
    <location>
        <begin position="1"/>
        <end position="111"/>
    </location>
</feature>
<evidence type="ECO:0000313" key="3">
    <source>
        <dbReference type="Proteomes" id="UP000019486"/>
    </source>
</evidence>
<gene>
    <name evidence="2" type="ORF">N825_04900</name>
</gene>
<evidence type="ECO:0000313" key="2">
    <source>
        <dbReference type="EMBL" id="EWY39839.1"/>
    </source>
</evidence>
<dbReference type="InterPro" id="IPR019060">
    <property type="entry name" value="DUF2382"/>
</dbReference>
<proteinExistence type="predicted"/>
<organism evidence="2 3">
    <name type="scientific">Skermanella stibiiresistens SB22</name>
    <dbReference type="NCBI Taxonomy" id="1385369"/>
    <lineage>
        <taxon>Bacteria</taxon>
        <taxon>Pseudomonadati</taxon>
        <taxon>Pseudomonadota</taxon>
        <taxon>Alphaproteobacteria</taxon>
        <taxon>Rhodospirillales</taxon>
        <taxon>Azospirillaceae</taxon>
        <taxon>Skermanella</taxon>
    </lineage>
</organism>
<dbReference type="AlphaFoldDB" id="W9H1A1"/>
<keyword evidence="3" id="KW-1185">Reference proteome</keyword>
<name>W9H1A1_9PROT</name>